<gene>
    <name evidence="2" type="ORF">AAFF_G00173890</name>
</gene>
<dbReference type="Proteomes" id="UP001221898">
    <property type="component" value="Unassembled WGS sequence"/>
</dbReference>
<sequence length="80" mass="8589">MKGGTVTQDDTALISHWEGAPPPLAPGREDRWGSLHAATHGFTPPPHPAPPDTGHCTQPAWDNNTTRDRQCRVSLCGLTP</sequence>
<evidence type="ECO:0000313" key="3">
    <source>
        <dbReference type="Proteomes" id="UP001221898"/>
    </source>
</evidence>
<organism evidence="2 3">
    <name type="scientific">Aldrovandia affinis</name>
    <dbReference type="NCBI Taxonomy" id="143900"/>
    <lineage>
        <taxon>Eukaryota</taxon>
        <taxon>Metazoa</taxon>
        <taxon>Chordata</taxon>
        <taxon>Craniata</taxon>
        <taxon>Vertebrata</taxon>
        <taxon>Euteleostomi</taxon>
        <taxon>Actinopterygii</taxon>
        <taxon>Neopterygii</taxon>
        <taxon>Teleostei</taxon>
        <taxon>Notacanthiformes</taxon>
        <taxon>Halosauridae</taxon>
        <taxon>Aldrovandia</taxon>
    </lineage>
</organism>
<reference evidence="2" key="1">
    <citation type="journal article" date="2023" name="Science">
        <title>Genome structures resolve the early diversification of teleost fishes.</title>
        <authorList>
            <person name="Parey E."/>
            <person name="Louis A."/>
            <person name="Montfort J."/>
            <person name="Bouchez O."/>
            <person name="Roques C."/>
            <person name="Iampietro C."/>
            <person name="Lluch J."/>
            <person name="Castinel A."/>
            <person name="Donnadieu C."/>
            <person name="Desvignes T."/>
            <person name="Floi Bucao C."/>
            <person name="Jouanno E."/>
            <person name="Wen M."/>
            <person name="Mejri S."/>
            <person name="Dirks R."/>
            <person name="Jansen H."/>
            <person name="Henkel C."/>
            <person name="Chen W.J."/>
            <person name="Zahm M."/>
            <person name="Cabau C."/>
            <person name="Klopp C."/>
            <person name="Thompson A.W."/>
            <person name="Robinson-Rechavi M."/>
            <person name="Braasch I."/>
            <person name="Lecointre G."/>
            <person name="Bobe J."/>
            <person name="Postlethwait J.H."/>
            <person name="Berthelot C."/>
            <person name="Roest Crollius H."/>
            <person name="Guiguen Y."/>
        </authorList>
    </citation>
    <scope>NUCLEOTIDE SEQUENCE</scope>
    <source>
        <strain evidence="2">NC1722</strain>
    </source>
</reference>
<feature type="compositionally biased region" description="Polar residues" evidence="1">
    <location>
        <begin position="1"/>
        <end position="10"/>
    </location>
</feature>
<feature type="region of interest" description="Disordered" evidence="1">
    <location>
        <begin position="1"/>
        <end position="64"/>
    </location>
</feature>
<comment type="caution">
    <text evidence="2">The sequence shown here is derived from an EMBL/GenBank/DDBJ whole genome shotgun (WGS) entry which is preliminary data.</text>
</comment>
<keyword evidence="3" id="KW-1185">Reference proteome</keyword>
<dbReference type="AlphaFoldDB" id="A0AAD7SZ63"/>
<accession>A0AAD7SZ63</accession>
<protein>
    <submittedName>
        <fullName evidence="2">Uncharacterized protein</fullName>
    </submittedName>
</protein>
<dbReference type="EMBL" id="JAINUG010000023">
    <property type="protein sequence ID" value="KAJ8411383.1"/>
    <property type="molecule type" value="Genomic_DNA"/>
</dbReference>
<name>A0AAD7SZ63_9TELE</name>
<evidence type="ECO:0000313" key="2">
    <source>
        <dbReference type="EMBL" id="KAJ8411383.1"/>
    </source>
</evidence>
<evidence type="ECO:0000256" key="1">
    <source>
        <dbReference type="SAM" id="MobiDB-lite"/>
    </source>
</evidence>
<proteinExistence type="predicted"/>